<evidence type="ECO:0000256" key="1">
    <source>
        <dbReference type="SAM" id="MobiDB-lite"/>
    </source>
</evidence>
<accession>A0A0M9FUL4</accession>
<dbReference type="VEuPathDB" id="TriTrypDB:LpyrH10_21_1460"/>
<dbReference type="EMBL" id="LGTL01000021">
    <property type="protein sequence ID" value="KPA76277.1"/>
    <property type="molecule type" value="Genomic_DNA"/>
</dbReference>
<feature type="compositionally biased region" description="Low complexity" evidence="1">
    <location>
        <begin position="60"/>
        <end position="77"/>
    </location>
</feature>
<proteinExistence type="predicted"/>
<evidence type="ECO:0000256" key="2">
    <source>
        <dbReference type="SAM" id="Phobius"/>
    </source>
</evidence>
<reference evidence="3 4" key="1">
    <citation type="submission" date="2015-07" db="EMBL/GenBank/DDBJ databases">
        <title>High-quality genome of monoxenous trypanosomatid Leptomonas pyrrhocoris.</title>
        <authorList>
            <person name="Flegontov P."/>
            <person name="Butenko A."/>
            <person name="Firsov S."/>
            <person name="Vlcek C."/>
            <person name="Logacheva M.D."/>
            <person name="Field M."/>
            <person name="Filatov D."/>
            <person name="Flegontova O."/>
            <person name="Gerasimov E."/>
            <person name="Jackson A.P."/>
            <person name="Kelly S."/>
            <person name="Opperdoes F."/>
            <person name="O'Reilly A."/>
            <person name="Votypka J."/>
            <person name="Yurchenko V."/>
            <person name="Lukes J."/>
        </authorList>
    </citation>
    <scope>NUCLEOTIDE SEQUENCE [LARGE SCALE GENOMIC DNA]</scope>
    <source>
        <strain evidence="3">H10</strain>
    </source>
</reference>
<dbReference type="Proteomes" id="UP000037923">
    <property type="component" value="Unassembled WGS sequence"/>
</dbReference>
<keyword evidence="2" id="KW-1133">Transmembrane helix</keyword>
<feature type="region of interest" description="Disordered" evidence="1">
    <location>
        <begin position="47"/>
        <end position="145"/>
    </location>
</feature>
<keyword evidence="2" id="KW-0472">Membrane</keyword>
<name>A0A0M9FUL4_LEPPY</name>
<dbReference type="OMA" id="YNIVQVR"/>
<dbReference type="AlphaFoldDB" id="A0A0M9FUL4"/>
<protein>
    <submittedName>
        <fullName evidence="3">Uncharacterized protein</fullName>
    </submittedName>
</protein>
<feature type="transmembrane region" description="Helical" evidence="2">
    <location>
        <begin position="209"/>
        <end position="231"/>
    </location>
</feature>
<keyword evidence="2" id="KW-0812">Transmembrane</keyword>
<comment type="caution">
    <text evidence="3">The sequence shown here is derived from an EMBL/GenBank/DDBJ whole genome shotgun (WGS) entry which is preliminary data.</text>
</comment>
<dbReference type="GeneID" id="26908295"/>
<gene>
    <name evidence="3" type="ORF">ABB37_08010</name>
</gene>
<keyword evidence="4" id="KW-1185">Reference proteome</keyword>
<evidence type="ECO:0000313" key="4">
    <source>
        <dbReference type="Proteomes" id="UP000037923"/>
    </source>
</evidence>
<organism evidence="3 4">
    <name type="scientific">Leptomonas pyrrhocoris</name>
    <name type="common">Firebug parasite</name>
    <dbReference type="NCBI Taxonomy" id="157538"/>
    <lineage>
        <taxon>Eukaryota</taxon>
        <taxon>Discoba</taxon>
        <taxon>Euglenozoa</taxon>
        <taxon>Kinetoplastea</taxon>
        <taxon>Metakinetoplastina</taxon>
        <taxon>Trypanosomatida</taxon>
        <taxon>Trypanosomatidae</taxon>
        <taxon>Leishmaniinae</taxon>
        <taxon>Leptomonas</taxon>
    </lineage>
</organism>
<evidence type="ECO:0000313" key="3">
    <source>
        <dbReference type="EMBL" id="KPA76277.1"/>
    </source>
</evidence>
<dbReference type="RefSeq" id="XP_015654716.1">
    <property type="nucleotide sequence ID" value="XM_015806845.1"/>
</dbReference>
<sequence length="315" mass="33864">MHALPLRAVGASTIGRRQLVGAASGMRTSSISVLCSGSLLARFHSTTGGKEQAGMPNVPAPSSTAAAAPVQGASAATSKEKEAASAVPPSSAPQTSATSGEATQSSTSSVSPTSTSGSDDSSSGEVTAAEPEPVRWVQPTYEDPDTLPIVDDRGEYIVSRVQWPTGEIAYRTPAPVDDKLAPRFGYNIVQVRKHVSWWKYNQKYPRLSLAYINIQVLFLLGLAWLVAFLTTEYRSATEAMRTPGAMVGEHRGKGPATNQTQKVTFEKGEMSALLDKAQNNWYDATAEASYVGSKEYKMKKIPRPKEFSAEDFRKR</sequence>
<feature type="compositionally biased region" description="Low complexity" evidence="1">
    <location>
        <begin position="84"/>
        <end position="127"/>
    </location>
</feature>
<dbReference type="OrthoDB" id="245070at2759"/>